<sequence>MLRTSAAIVRGRLAAVVVAVLVVALLAGGVVFYLRSTSSNTRALCARLPDSAGLYAGNSVNIRGVTVGKVTSLSPENGYVTVHMKVDDRPLASDLKVVAINNSVLADRRLELVGVDAHGGAQLASDACVPLSRTFTPISVSAAFQSFTTMFNEVGGAGTDTKKPVGELISTASRQISGTGGDINRIIKNMSGLMAQPDEFLASMRSVFDNLATLTDVTTENWDDLRDIGVNSASLTFMMGRLIEDFVYIFHGLSEAAPGIDDLLGDLLPPLLDTADIASPLIDLGIAKTPDLLAILREIPAITTTLSTSLRRSTRGIPVSVSGPRVLTKTPSSAALCGMLNRTRAGSCDQRTGQTAVVDLTDVVSSALQGGLVR</sequence>
<feature type="transmembrane region" description="Helical" evidence="1">
    <location>
        <begin position="12"/>
        <end position="34"/>
    </location>
</feature>
<evidence type="ECO:0000313" key="3">
    <source>
        <dbReference type="EMBL" id="GAB36221.1"/>
    </source>
</evidence>
<keyword evidence="1" id="KW-1133">Transmembrane helix</keyword>
<dbReference type="OrthoDB" id="4608030at2"/>
<feature type="domain" description="Mce/MlaD" evidence="2">
    <location>
        <begin position="45"/>
        <end position="112"/>
    </location>
</feature>
<evidence type="ECO:0000259" key="2">
    <source>
        <dbReference type="Pfam" id="PF02470"/>
    </source>
</evidence>
<dbReference type="PANTHER" id="PTHR33371:SF4">
    <property type="entry name" value="INTERMEMBRANE PHOSPHOLIPID TRANSPORT SYSTEM BINDING PROTEIN MLAD"/>
    <property type="match status" value="1"/>
</dbReference>
<dbReference type="Pfam" id="PF02470">
    <property type="entry name" value="MlaD"/>
    <property type="match status" value="1"/>
</dbReference>
<keyword evidence="1" id="KW-0812">Transmembrane</keyword>
<keyword evidence="4" id="KW-1185">Reference proteome</keyword>
<dbReference type="STRING" id="1108044.GOOTI_203_00030"/>
<name>H5TRW3_GORO1</name>
<comment type="caution">
    <text evidence="3">The sequence shown here is derived from an EMBL/GenBank/DDBJ whole genome shotgun (WGS) entry which is preliminary data.</text>
</comment>
<dbReference type="RefSeq" id="WP_007240405.1">
    <property type="nucleotide sequence ID" value="NZ_BAFB01000203.1"/>
</dbReference>
<dbReference type="InterPro" id="IPR003399">
    <property type="entry name" value="Mce/MlaD"/>
</dbReference>
<dbReference type="InterPro" id="IPR052336">
    <property type="entry name" value="MlaD_Phospholipid_Transporter"/>
</dbReference>
<keyword evidence="1" id="KW-0472">Membrane</keyword>
<evidence type="ECO:0000313" key="4">
    <source>
        <dbReference type="Proteomes" id="UP000005038"/>
    </source>
</evidence>
<accession>H5TRW3</accession>
<dbReference type="EMBL" id="BAFB01000203">
    <property type="protein sequence ID" value="GAB36221.1"/>
    <property type="molecule type" value="Genomic_DNA"/>
</dbReference>
<proteinExistence type="predicted"/>
<dbReference type="PANTHER" id="PTHR33371">
    <property type="entry name" value="INTERMEMBRANE PHOSPHOLIPID TRANSPORT SYSTEM BINDING PROTEIN MLAD-RELATED"/>
    <property type="match status" value="1"/>
</dbReference>
<protein>
    <submittedName>
        <fullName evidence="3">Mce family protein</fullName>
    </submittedName>
</protein>
<dbReference type="AlphaFoldDB" id="H5TRW3"/>
<dbReference type="Proteomes" id="UP000005038">
    <property type="component" value="Unassembled WGS sequence"/>
</dbReference>
<gene>
    <name evidence="3" type="primary">mceD</name>
    <name evidence="3" type="ORF">GOOTI_203_00030</name>
</gene>
<reference evidence="3" key="1">
    <citation type="submission" date="2012-02" db="EMBL/GenBank/DDBJ databases">
        <title>Whole genome shotgun sequence of Gordonia otitidis NBRC 100426.</title>
        <authorList>
            <person name="Yoshida I."/>
            <person name="Hosoyama A."/>
            <person name="Tsuchikane K."/>
            <person name="Katsumata H."/>
            <person name="Yamazaki S."/>
            <person name="Fujita N."/>
        </authorList>
    </citation>
    <scope>NUCLEOTIDE SEQUENCE [LARGE SCALE GENOMIC DNA]</scope>
    <source>
        <strain evidence="3">NBRC 100426</strain>
    </source>
</reference>
<organism evidence="3 4">
    <name type="scientific">Gordonia otitidis (strain DSM 44809 / CCUG 52243 / JCM 12355 / NBRC 100426 / IFM 10032)</name>
    <dbReference type="NCBI Taxonomy" id="1108044"/>
    <lineage>
        <taxon>Bacteria</taxon>
        <taxon>Bacillati</taxon>
        <taxon>Actinomycetota</taxon>
        <taxon>Actinomycetes</taxon>
        <taxon>Mycobacteriales</taxon>
        <taxon>Gordoniaceae</taxon>
        <taxon>Gordonia</taxon>
    </lineage>
</organism>
<evidence type="ECO:0000256" key="1">
    <source>
        <dbReference type="SAM" id="Phobius"/>
    </source>
</evidence>